<organism evidence="2 3">
    <name type="scientific">Streptomyces calvus</name>
    <dbReference type="NCBI Taxonomy" id="67282"/>
    <lineage>
        <taxon>Bacteria</taxon>
        <taxon>Bacillati</taxon>
        <taxon>Actinomycetota</taxon>
        <taxon>Actinomycetes</taxon>
        <taxon>Kitasatosporales</taxon>
        <taxon>Streptomycetaceae</taxon>
        <taxon>Streptomyces</taxon>
    </lineage>
</organism>
<feature type="region of interest" description="Disordered" evidence="1">
    <location>
        <begin position="61"/>
        <end position="90"/>
    </location>
</feature>
<evidence type="ECO:0000256" key="1">
    <source>
        <dbReference type="SAM" id="MobiDB-lite"/>
    </source>
</evidence>
<feature type="compositionally biased region" description="Basic and acidic residues" evidence="1">
    <location>
        <begin position="21"/>
        <end position="32"/>
    </location>
</feature>
<accession>A0AA40VJS9</accession>
<dbReference type="AlphaFoldDB" id="A0AA40VJS9"/>
<proteinExistence type="predicted"/>
<reference evidence="2 3" key="1">
    <citation type="submission" date="2020-08" db="EMBL/GenBank/DDBJ databases">
        <title>Genomic Encyclopedia of Type Strains, Phase III (KMG-III): the genomes of soil and plant-associated and newly described type strains.</title>
        <authorList>
            <person name="Whitman W."/>
        </authorList>
    </citation>
    <scope>NUCLEOTIDE SEQUENCE [LARGE SCALE GENOMIC DNA]</scope>
    <source>
        <strain evidence="2 3">CECT 3271</strain>
    </source>
</reference>
<name>A0AA40VJS9_9ACTN</name>
<gene>
    <name evidence="2" type="ORF">FHS33_006745</name>
</gene>
<evidence type="ECO:0000313" key="3">
    <source>
        <dbReference type="Proteomes" id="UP000530412"/>
    </source>
</evidence>
<sequence length="119" mass="12697">MISTGYRCPLYDGGALSTDDPSPHDQPEDHPTRSVNVTVPALEEPGLTAGGLLGLDGMVGRGYGERDTHAAAHHGSSPPGKLWRHPSSKHHSYVHEGMPVMLNLRNTTPTQQLADVGLN</sequence>
<dbReference type="Proteomes" id="UP000530412">
    <property type="component" value="Unassembled WGS sequence"/>
</dbReference>
<protein>
    <submittedName>
        <fullName evidence="2">Uncharacterized protein</fullName>
    </submittedName>
</protein>
<evidence type="ECO:0000313" key="2">
    <source>
        <dbReference type="EMBL" id="MBA8948272.1"/>
    </source>
</evidence>
<dbReference type="RefSeq" id="WP_182675350.1">
    <property type="nucleotide sequence ID" value="NZ_BMSU01000032.1"/>
</dbReference>
<feature type="region of interest" description="Disordered" evidence="1">
    <location>
        <begin position="11"/>
        <end position="34"/>
    </location>
</feature>
<comment type="caution">
    <text evidence="2">The sequence shown here is derived from an EMBL/GenBank/DDBJ whole genome shotgun (WGS) entry which is preliminary data.</text>
</comment>
<dbReference type="EMBL" id="JACJIE010000031">
    <property type="protein sequence ID" value="MBA8948272.1"/>
    <property type="molecule type" value="Genomic_DNA"/>
</dbReference>